<evidence type="ECO:0000256" key="1">
    <source>
        <dbReference type="SAM" id="SignalP"/>
    </source>
</evidence>
<dbReference type="AlphaFoldDB" id="A0A087SPC1"/>
<dbReference type="EMBL" id="KL662149">
    <property type="protein sequence ID" value="KFM27575.1"/>
    <property type="molecule type" value="Genomic_DNA"/>
</dbReference>
<keyword evidence="1" id="KW-0732">Signal</keyword>
<dbReference type="KEGG" id="apro:F751_4154"/>
<dbReference type="SUPFAM" id="SSF117074">
    <property type="entry name" value="Hypothetical protein PA1324"/>
    <property type="match status" value="1"/>
</dbReference>
<name>A0A087SPC1_AUXPR</name>
<accession>A0A087SPC1</accession>
<reference evidence="2 3" key="1">
    <citation type="journal article" date="2014" name="BMC Genomics">
        <title>Oil accumulation mechanisms of the oleaginous microalga Chlorella protothecoides revealed through its genome, transcriptomes, and proteomes.</title>
        <authorList>
            <person name="Gao C."/>
            <person name="Wang Y."/>
            <person name="Shen Y."/>
            <person name="Yan D."/>
            <person name="He X."/>
            <person name="Dai J."/>
            <person name="Wu Q."/>
        </authorList>
    </citation>
    <scope>NUCLEOTIDE SEQUENCE [LARGE SCALE GENOMIC DNA]</scope>
    <source>
        <strain evidence="2 3">0710</strain>
    </source>
</reference>
<evidence type="ECO:0000313" key="2">
    <source>
        <dbReference type="EMBL" id="KFM27575.1"/>
    </source>
</evidence>
<keyword evidence="3" id="KW-1185">Reference proteome</keyword>
<organism evidence="2 3">
    <name type="scientific">Auxenochlorella protothecoides</name>
    <name type="common">Green microalga</name>
    <name type="synonym">Chlorella protothecoides</name>
    <dbReference type="NCBI Taxonomy" id="3075"/>
    <lineage>
        <taxon>Eukaryota</taxon>
        <taxon>Viridiplantae</taxon>
        <taxon>Chlorophyta</taxon>
        <taxon>core chlorophytes</taxon>
        <taxon>Trebouxiophyceae</taxon>
        <taxon>Chlorellales</taxon>
        <taxon>Chlorellaceae</taxon>
        <taxon>Auxenochlorella</taxon>
    </lineage>
</organism>
<feature type="signal peptide" evidence="1">
    <location>
        <begin position="1"/>
        <end position="30"/>
    </location>
</feature>
<dbReference type="GeneID" id="23615545"/>
<dbReference type="Proteomes" id="UP000028924">
    <property type="component" value="Unassembled WGS sequence"/>
</dbReference>
<dbReference type="Gene3D" id="2.60.40.10">
    <property type="entry name" value="Immunoglobulins"/>
    <property type="match status" value="1"/>
</dbReference>
<sequence>MQRAWPGCLATKRWVLGAVTLAIGVPAAKGAQAQVPFGPVGGDVTTYYDGIVYRVQLRYTGLSDVHTNVAELRDYLGVLAVDCDAGPAFDATTLAACGAESPYKCTSQACPGARWVEVALVNNLGSQRVLFNLPGGGPQAAWLILTLTVRMHPSATRCGAPTVCALDVGNGDVLGSPQTSGGGENTACQSAARPVLTAVWIGPTPPVQGHNVAGASPRRSGCVRKQHRLRPGLWDGVFAAFASVTAVGGFLAQLQVAPVGLPDPPSGDVAVTLGTPPLATPVRLGIEVERAVTRLSVALSLPGQAAVARVLVAAAVDGATNASGGEEPSRATFERIAAPLCAETAPEVVLAVFPEVRIVLTSDVAAVCPGNLVHLSAKIDQLAGGSLGDLRFSLRPGAGVKSLWPLRSVAAGVQVDAVPDGFALPSASDSAGALGWVLMAGGGLGYGSLAGTLEAARGSARVAPSVLQIPGACEPDFVQATLAGRAFVDENGDGFAGPDEAGLAGAMVALSAGVDARTDAMGHYHITCLAPGRHAIKLDPPPTHPACSLGRCLECAGIAHSGVTAAAHLD</sequence>
<gene>
    <name evidence="2" type="ORF">F751_4154</name>
</gene>
<proteinExistence type="predicted"/>
<dbReference type="RefSeq" id="XP_011400558.1">
    <property type="nucleotide sequence ID" value="XM_011402256.1"/>
</dbReference>
<dbReference type="InterPro" id="IPR013783">
    <property type="entry name" value="Ig-like_fold"/>
</dbReference>
<feature type="chain" id="PRO_5001828993" description="SD-repeat containing protein B domain-containing protein" evidence="1">
    <location>
        <begin position="31"/>
        <end position="570"/>
    </location>
</feature>
<protein>
    <recommendedName>
        <fullName evidence="4">SD-repeat containing protein B domain-containing protein</fullName>
    </recommendedName>
</protein>
<evidence type="ECO:0008006" key="4">
    <source>
        <dbReference type="Google" id="ProtNLM"/>
    </source>
</evidence>
<evidence type="ECO:0000313" key="3">
    <source>
        <dbReference type="Proteomes" id="UP000028924"/>
    </source>
</evidence>